<dbReference type="InterPro" id="IPR015797">
    <property type="entry name" value="NUDIX_hydrolase-like_dom_sf"/>
</dbReference>
<gene>
    <name evidence="8" type="ORF">OG469_26465</name>
</gene>
<dbReference type="Pfam" id="PF00293">
    <property type="entry name" value="NUDIX"/>
    <property type="match status" value="1"/>
</dbReference>
<evidence type="ECO:0000313" key="8">
    <source>
        <dbReference type="EMBL" id="WUS58740.1"/>
    </source>
</evidence>
<evidence type="ECO:0000256" key="2">
    <source>
        <dbReference type="ARBA" id="ARBA00005582"/>
    </source>
</evidence>
<name>A0ABZ1WDG7_9ACTN</name>
<dbReference type="InterPro" id="IPR020476">
    <property type="entry name" value="Nudix_hydrolase"/>
</dbReference>
<reference evidence="8 9" key="1">
    <citation type="submission" date="2022-10" db="EMBL/GenBank/DDBJ databases">
        <title>The complete genomes of actinobacterial strains from the NBC collection.</title>
        <authorList>
            <person name="Joergensen T.S."/>
            <person name="Alvarez Arevalo M."/>
            <person name="Sterndorff E.B."/>
            <person name="Faurdal D."/>
            <person name="Vuksanovic O."/>
            <person name="Mourched A.-S."/>
            <person name="Charusanti P."/>
            <person name="Shaw S."/>
            <person name="Blin K."/>
            <person name="Weber T."/>
        </authorList>
    </citation>
    <scope>NUCLEOTIDE SEQUENCE [LARGE SCALE GENOMIC DNA]</scope>
    <source>
        <strain evidence="8 9">NBC_01247</strain>
    </source>
</reference>
<evidence type="ECO:0000256" key="6">
    <source>
        <dbReference type="SAM" id="MobiDB-lite"/>
    </source>
</evidence>
<dbReference type="SUPFAM" id="SSF55811">
    <property type="entry name" value="Nudix"/>
    <property type="match status" value="1"/>
</dbReference>
<feature type="domain" description="Nudix hydrolase" evidence="7">
    <location>
        <begin position="15"/>
        <end position="152"/>
    </location>
</feature>
<protein>
    <submittedName>
        <fullName evidence="8">NUDIX domain-containing protein</fullName>
    </submittedName>
</protein>
<evidence type="ECO:0000256" key="1">
    <source>
        <dbReference type="ARBA" id="ARBA00001946"/>
    </source>
</evidence>
<organism evidence="8 9">
    <name type="scientific">Kitasatospora herbaricolor</name>
    <dbReference type="NCBI Taxonomy" id="68217"/>
    <lineage>
        <taxon>Bacteria</taxon>
        <taxon>Bacillati</taxon>
        <taxon>Actinomycetota</taxon>
        <taxon>Actinomycetes</taxon>
        <taxon>Kitasatosporales</taxon>
        <taxon>Streptomycetaceae</taxon>
        <taxon>Kitasatospora</taxon>
    </lineage>
</organism>
<evidence type="ECO:0000256" key="4">
    <source>
        <dbReference type="ARBA" id="ARBA00022842"/>
    </source>
</evidence>
<dbReference type="CDD" id="cd04685">
    <property type="entry name" value="NUDIX_Hydrolase"/>
    <property type="match status" value="1"/>
</dbReference>
<dbReference type="PROSITE" id="PS00893">
    <property type="entry name" value="NUDIX_BOX"/>
    <property type="match status" value="1"/>
</dbReference>
<evidence type="ECO:0000259" key="7">
    <source>
        <dbReference type="PROSITE" id="PS51462"/>
    </source>
</evidence>
<feature type="compositionally biased region" description="Low complexity" evidence="6">
    <location>
        <begin position="183"/>
        <end position="203"/>
    </location>
</feature>
<keyword evidence="4" id="KW-0460">Magnesium</keyword>
<dbReference type="RefSeq" id="WP_329495069.1">
    <property type="nucleotide sequence ID" value="NZ_CP108460.1"/>
</dbReference>
<keyword evidence="9" id="KW-1185">Reference proteome</keyword>
<dbReference type="InterPro" id="IPR020084">
    <property type="entry name" value="NUDIX_hydrolase_CS"/>
</dbReference>
<dbReference type="EMBL" id="CP108482">
    <property type="protein sequence ID" value="WUS58740.1"/>
    <property type="molecule type" value="Genomic_DNA"/>
</dbReference>
<dbReference type="PANTHER" id="PTHR43046:SF12">
    <property type="entry name" value="GDP-MANNOSE MANNOSYL HYDROLASE"/>
    <property type="match status" value="1"/>
</dbReference>
<dbReference type="PRINTS" id="PR00502">
    <property type="entry name" value="NUDIXFAMILY"/>
</dbReference>
<accession>A0ABZ1WDG7</accession>
<evidence type="ECO:0000256" key="3">
    <source>
        <dbReference type="ARBA" id="ARBA00022801"/>
    </source>
</evidence>
<dbReference type="Gene3D" id="3.90.79.10">
    <property type="entry name" value="Nucleoside Triphosphate Pyrophosphohydrolase"/>
    <property type="match status" value="1"/>
</dbReference>
<evidence type="ECO:0000256" key="5">
    <source>
        <dbReference type="RuleBase" id="RU003476"/>
    </source>
</evidence>
<dbReference type="PANTHER" id="PTHR43046">
    <property type="entry name" value="GDP-MANNOSE MANNOSYL HYDROLASE"/>
    <property type="match status" value="1"/>
</dbReference>
<comment type="similarity">
    <text evidence="2 5">Belongs to the Nudix hydrolase family.</text>
</comment>
<sequence>MRNPMRILRRERERTPRQAARTVVLDQDGSVFLLRSDNVEVGVHWTSPGGGIEPGESPVEGARRELWEETGWTDLAPGPLLCTWEHDFTWHGIPVRQHEHIFLTVGPHRGPVGDVSSVHATDGILDWRWWTTADLADERADALWPPQLPALLAGVRAKGWTGDGSPGSLPAFEPVDLGYVANGTGTSGSTNATKGTTATAGSAREATDT</sequence>
<evidence type="ECO:0000313" key="9">
    <source>
        <dbReference type="Proteomes" id="UP001432014"/>
    </source>
</evidence>
<feature type="region of interest" description="Disordered" evidence="6">
    <location>
        <begin position="183"/>
        <end position="209"/>
    </location>
</feature>
<proteinExistence type="inferred from homology"/>
<keyword evidence="3 5" id="KW-0378">Hydrolase</keyword>
<comment type="cofactor">
    <cofactor evidence="1">
        <name>Mg(2+)</name>
        <dbReference type="ChEBI" id="CHEBI:18420"/>
    </cofactor>
</comment>
<dbReference type="Proteomes" id="UP001432014">
    <property type="component" value="Chromosome"/>
</dbReference>
<dbReference type="InterPro" id="IPR000086">
    <property type="entry name" value="NUDIX_hydrolase_dom"/>
</dbReference>
<dbReference type="PROSITE" id="PS51462">
    <property type="entry name" value="NUDIX"/>
    <property type="match status" value="1"/>
</dbReference>